<organism evidence="2 3">
    <name type="scientific">Paenibacillus aestuarii</name>
    <dbReference type="NCBI Taxonomy" id="516965"/>
    <lineage>
        <taxon>Bacteria</taxon>
        <taxon>Bacillati</taxon>
        <taxon>Bacillota</taxon>
        <taxon>Bacilli</taxon>
        <taxon>Bacillales</taxon>
        <taxon>Paenibacillaceae</taxon>
        <taxon>Paenibacillus</taxon>
    </lineage>
</organism>
<keyword evidence="1" id="KW-0812">Transmembrane</keyword>
<keyword evidence="3" id="KW-1185">Reference proteome</keyword>
<sequence length="845" mass="93404">MNRKSWTYAASGLLIGIILLISYWVMGRTEQRITDVLNVVQPQETLPQTPAPAVPSADELAKRMDEIRGWKQSEHRFSTDTDDPLILLQNQQQVVYVQHNQIRYEVIGSPGYPTIPLSVPGARAGTVWRNGTTAYIGLASSAAGSPSSAQGDWYEINLAAASGNPLKRLGDLQLSPEDVLSVTFANKPAGALFLEKTAHGIQEFWVHGLGKGQFFVNDYSPPGPSGRPPAPGADQAVFSNILDVNNMTILEDERGLLIAQNGAVSPTIFRLSGYKLSQSVSLAVDSPLRVMSPYAGHSAALLTITRRDGGPPMGVLLPANNPTPFPLSPKLMEPGWMLVDGMTFVRQQDGGLQVVSYPIPMSTGQGEAEPREASLSLAGTTSWSRSGMELEGEFNGSKKYLSLYDLINSRLEASSSSLWMNVLQPGRIVSADKPEAVAKEISVVLPKHKTEDGEAAGQADPAIPERLRQALEKRDAIGSGDLTNRHIIRQADAQWYVLTADQLESWDAALGFKTVGKLPVKVHCSTSNYAVCTSARDFVKIGDFWYVADTYADRIIKLDDSLAVVDQAEMEMPSRLSYDAKTKRLSAEGLSGTAEYTEDLKRVTMKPVLPTAIGHVPKDELMLWPEGYYEDPNGLHWAFQTNRLYGYDPLKQTMVSYFTGAMTNASGRAKLFPYMDKIWLLLDDRIHVFDSRGAWLNEIKFPRSQPDGIYNTSPVGEGSYVLDRDQGMLYLIQGYKLLQIDLHHRRVKPLLWQIQANMNKVLYDRGKLYVTLHTDKGNEPSDMSQELVICDTQTELVSRYKIPEGYVTDTISKDHELLLRQSSTFAGGDPNARMVYKLNEQGLPE</sequence>
<name>A0ABW0KDZ7_9BACL</name>
<dbReference type="Proteomes" id="UP001596044">
    <property type="component" value="Unassembled WGS sequence"/>
</dbReference>
<dbReference type="EMBL" id="JBHSMJ010000040">
    <property type="protein sequence ID" value="MFC5451663.1"/>
    <property type="molecule type" value="Genomic_DNA"/>
</dbReference>
<proteinExistence type="predicted"/>
<protein>
    <submittedName>
        <fullName evidence="2">Uncharacterized protein</fullName>
    </submittedName>
</protein>
<keyword evidence="1" id="KW-1133">Transmembrane helix</keyword>
<gene>
    <name evidence="2" type="ORF">ACFPOG_26030</name>
</gene>
<comment type="caution">
    <text evidence="2">The sequence shown here is derived from an EMBL/GenBank/DDBJ whole genome shotgun (WGS) entry which is preliminary data.</text>
</comment>
<evidence type="ECO:0000256" key="1">
    <source>
        <dbReference type="SAM" id="Phobius"/>
    </source>
</evidence>
<reference evidence="3" key="1">
    <citation type="journal article" date="2019" name="Int. J. Syst. Evol. Microbiol.">
        <title>The Global Catalogue of Microorganisms (GCM) 10K type strain sequencing project: providing services to taxonomists for standard genome sequencing and annotation.</title>
        <authorList>
            <consortium name="The Broad Institute Genomics Platform"/>
            <consortium name="The Broad Institute Genome Sequencing Center for Infectious Disease"/>
            <person name="Wu L."/>
            <person name="Ma J."/>
        </authorList>
    </citation>
    <scope>NUCLEOTIDE SEQUENCE [LARGE SCALE GENOMIC DNA]</scope>
    <source>
        <strain evidence="3">KACC 11904</strain>
    </source>
</reference>
<accession>A0ABW0KDZ7</accession>
<evidence type="ECO:0000313" key="3">
    <source>
        <dbReference type="Proteomes" id="UP001596044"/>
    </source>
</evidence>
<feature type="transmembrane region" description="Helical" evidence="1">
    <location>
        <begin position="7"/>
        <end position="26"/>
    </location>
</feature>
<keyword evidence="1" id="KW-0472">Membrane</keyword>
<evidence type="ECO:0000313" key="2">
    <source>
        <dbReference type="EMBL" id="MFC5451663.1"/>
    </source>
</evidence>
<dbReference type="RefSeq" id="WP_270880122.1">
    <property type="nucleotide sequence ID" value="NZ_JAQFVF010000027.1"/>
</dbReference>